<accession>A0A4Y2X0Q2</accession>
<keyword evidence="2" id="KW-1185">Reference proteome</keyword>
<sequence>KNLSRFSSTCPPDFAVHFAKAFAEADCSDGFGVEKFVSKSKKCVEAQGFTPNKSSTVMKFSDFRRKC</sequence>
<evidence type="ECO:0000313" key="2">
    <source>
        <dbReference type="Proteomes" id="UP000499080"/>
    </source>
</evidence>
<dbReference type="Proteomes" id="UP000499080">
    <property type="component" value="Unassembled WGS sequence"/>
</dbReference>
<evidence type="ECO:0000313" key="1">
    <source>
        <dbReference type="EMBL" id="GBO41727.1"/>
    </source>
</evidence>
<gene>
    <name evidence="1" type="ORF">AVEN_173469_1</name>
</gene>
<proteinExistence type="predicted"/>
<comment type="caution">
    <text evidence="1">The sequence shown here is derived from an EMBL/GenBank/DDBJ whole genome shotgun (WGS) entry which is preliminary data.</text>
</comment>
<protein>
    <submittedName>
        <fullName evidence="1">Uncharacterized protein</fullName>
    </submittedName>
</protein>
<name>A0A4Y2X0Q2_ARAVE</name>
<organism evidence="1 2">
    <name type="scientific">Araneus ventricosus</name>
    <name type="common">Orbweaver spider</name>
    <name type="synonym">Epeira ventricosa</name>
    <dbReference type="NCBI Taxonomy" id="182803"/>
    <lineage>
        <taxon>Eukaryota</taxon>
        <taxon>Metazoa</taxon>
        <taxon>Ecdysozoa</taxon>
        <taxon>Arthropoda</taxon>
        <taxon>Chelicerata</taxon>
        <taxon>Arachnida</taxon>
        <taxon>Araneae</taxon>
        <taxon>Araneomorphae</taxon>
        <taxon>Entelegynae</taxon>
        <taxon>Araneoidea</taxon>
        <taxon>Araneidae</taxon>
        <taxon>Araneus</taxon>
    </lineage>
</organism>
<dbReference type="AlphaFoldDB" id="A0A4Y2X0Q2"/>
<feature type="non-terminal residue" evidence="1">
    <location>
        <position position="1"/>
    </location>
</feature>
<dbReference type="EMBL" id="BGPR01067514">
    <property type="protein sequence ID" value="GBO41727.1"/>
    <property type="molecule type" value="Genomic_DNA"/>
</dbReference>
<reference evidence="1 2" key="1">
    <citation type="journal article" date="2019" name="Sci. Rep.">
        <title>Orb-weaving spider Araneus ventricosus genome elucidates the spidroin gene catalogue.</title>
        <authorList>
            <person name="Kono N."/>
            <person name="Nakamura H."/>
            <person name="Ohtoshi R."/>
            <person name="Moran D.A.P."/>
            <person name="Shinohara A."/>
            <person name="Yoshida Y."/>
            <person name="Fujiwara M."/>
            <person name="Mori M."/>
            <person name="Tomita M."/>
            <person name="Arakawa K."/>
        </authorList>
    </citation>
    <scope>NUCLEOTIDE SEQUENCE [LARGE SCALE GENOMIC DNA]</scope>
</reference>